<reference evidence="3" key="1">
    <citation type="journal article" date="2018" name="Nat. Plants">
        <title>Whole-genome landscape of Medicago truncatula symbiotic genes.</title>
        <authorList>
            <person name="Pecrix Y."/>
            <person name="Gamas P."/>
            <person name="Carrere S."/>
        </authorList>
    </citation>
    <scope>NUCLEOTIDE SEQUENCE</scope>
    <source>
        <tissue evidence="3">Leaves</tissue>
    </source>
</reference>
<dbReference type="InterPro" id="IPR001810">
    <property type="entry name" value="F-box_dom"/>
</dbReference>
<organism evidence="3">
    <name type="scientific">Medicago truncatula</name>
    <name type="common">Barrel medic</name>
    <name type="synonym">Medicago tribuloides</name>
    <dbReference type="NCBI Taxonomy" id="3880"/>
    <lineage>
        <taxon>Eukaryota</taxon>
        <taxon>Viridiplantae</taxon>
        <taxon>Streptophyta</taxon>
        <taxon>Embryophyta</taxon>
        <taxon>Tracheophyta</taxon>
        <taxon>Spermatophyta</taxon>
        <taxon>Magnoliopsida</taxon>
        <taxon>eudicotyledons</taxon>
        <taxon>Gunneridae</taxon>
        <taxon>Pentapetalae</taxon>
        <taxon>rosids</taxon>
        <taxon>fabids</taxon>
        <taxon>Fabales</taxon>
        <taxon>Fabaceae</taxon>
        <taxon>Papilionoideae</taxon>
        <taxon>50 kb inversion clade</taxon>
        <taxon>NPAAA clade</taxon>
        <taxon>Hologalegina</taxon>
        <taxon>IRL clade</taxon>
        <taxon>Trifolieae</taxon>
        <taxon>Medicago</taxon>
    </lineage>
</organism>
<dbReference type="InterPro" id="IPR036047">
    <property type="entry name" value="F-box-like_dom_sf"/>
</dbReference>
<accession>A0A396JFV4</accession>
<feature type="transmembrane region" description="Helical" evidence="1">
    <location>
        <begin position="68"/>
        <end position="91"/>
    </location>
</feature>
<dbReference type="CDD" id="cd22164">
    <property type="entry name" value="F-box_AtSKIP19-like"/>
    <property type="match status" value="1"/>
</dbReference>
<name>A0A396JFV4_MEDTR</name>
<keyword evidence="1" id="KW-0812">Transmembrane</keyword>
<dbReference type="PROSITE" id="PS50181">
    <property type="entry name" value="FBOX"/>
    <property type="match status" value="1"/>
</dbReference>
<dbReference type="Gene3D" id="1.20.1280.50">
    <property type="match status" value="1"/>
</dbReference>
<comment type="caution">
    <text evidence="3">The sequence shown here is derived from an EMBL/GenBank/DDBJ whole genome shotgun (WGS) entry which is preliminary data.</text>
</comment>
<evidence type="ECO:0000259" key="2">
    <source>
        <dbReference type="PROSITE" id="PS50181"/>
    </source>
</evidence>
<keyword evidence="1" id="KW-1133">Transmembrane helix</keyword>
<feature type="domain" description="F-box" evidence="2">
    <location>
        <begin position="16"/>
        <end position="63"/>
    </location>
</feature>
<dbReference type="Proteomes" id="UP000265566">
    <property type="component" value="Chromosome 2"/>
</dbReference>
<dbReference type="PANTHER" id="PTHR38926:SF2">
    <property type="entry name" value="F-BOX_LRR-REPEAT PROTEIN 21-RELATED"/>
    <property type="match status" value="1"/>
</dbReference>
<dbReference type="SUPFAM" id="SSF81383">
    <property type="entry name" value="F-box domain"/>
    <property type="match status" value="1"/>
</dbReference>
<dbReference type="Gramene" id="rna12284">
    <property type="protein sequence ID" value="RHN76014.1"/>
    <property type="gene ID" value="gene12284"/>
</dbReference>
<keyword evidence="1" id="KW-0472">Membrane</keyword>
<gene>
    <name evidence="3" type="ORF">MtrunA17_Chr2g0327451</name>
</gene>
<evidence type="ECO:0000313" key="3">
    <source>
        <dbReference type="EMBL" id="RHN76014.1"/>
    </source>
</evidence>
<dbReference type="PANTHER" id="PTHR38926">
    <property type="entry name" value="F-BOX DOMAIN CONTAINING PROTEIN, EXPRESSED"/>
    <property type="match status" value="1"/>
</dbReference>
<dbReference type="AlphaFoldDB" id="A0A396JFV4"/>
<protein>
    <submittedName>
        <fullName evidence="3">Putative F-box domain-containing protein</fullName>
    </submittedName>
</protein>
<dbReference type="EMBL" id="PSQE01000002">
    <property type="protein sequence ID" value="RHN76014.1"/>
    <property type="molecule type" value="Genomic_DNA"/>
</dbReference>
<evidence type="ECO:0000256" key="1">
    <source>
        <dbReference type="SAM" id="Phobius"/>
    </source>
</evidence>
<dbReference type="Pfam" id="PF12937">
    <property type="entry name" value="F-box-like"/>
    <property type="match status" value="1"/>
</dbReference>
<sequence length="92" mass="10860">MSSSPAKKHKFESTKNPNWVELPKDITSNILQRLNTVEILTKTRYVCPYWWNICKDPFMWCEINMGTFLSYLMIMGLIILIVWLTFVSTLLI</sequence>
<proteinExistence type="predicted"/>